<evidence type="ECO:0000313" key="5">
    <source>
        <dbReference type="Proteomes" id="UP000008743"/>
    </source>
</evidence>
<evidence type="ECO:0000256" key="2">
    <source>
        <dbReference type="SAM" id="SignalP"/>
    </source>
</evidence>
<evidence type="ECO:0000313" key="4">
    <source>
        <dbReference type="EMBL" id="KJE97028.1"/>
    </source>
</evidence>
<dbReference type="InParanoid" id="A0A0D2WWS1"/>
<feature type="chain" id="PRO_5002254729" description="LTD domain-containing protein" evidence="2">
    <location>
        <begin position="37"/>
        <end position="307"/>
    </location>
</feature>
<evidence type="ECO:0000256" key="1">
    <source>
        <dbReference type="SAM" id="Phobius"/>
    </source>
</evidence>
<accession>A0A0D2WWS1</accession>
<dbReference type="Pfam" id="PF00932">
    <property type="entry name" value="LTD"/>
    <property type="match status" value="1"/>
</dbReference>
<name>A0A0D2WWS1_CAPO3</name>
<feature type="transmembrane region" description="Helical" evidence="1">
    <location>
        <begin position="251"/>
        <end position="274"/>
    </location>
</feature>
<gene>
    <name evidence="4" type="ORF">CAOG_007514</name>
</gene>
<dbReference type="SUPFAM" id="SSF74853">
    <property type="entry name" value="Lamin A/C globular tail domain"/>
    <property type="match status" value="1"/>
</dbReference>
<reference evidence="5" key="1">
    <citation type="submission" date="2011-02" db="EMBL/GenBank/DDBJ databases">
        <title>The Genome Sequence of Capsaspora owczarzaki ATCC 30864.</title>
        <authorList>
            <person name="Russ C."/>
            <person name="Cuomo C."/>
            <person name="Burger G."/>
            <person name="Gray M.W."/>
            <person name="Holland P.W.H."/>
            <person name="King N."/>
            <person name="Lang F.B.F."/>
            <person name="Roger A.J."/>
            <person name="Ruiz-Trillo I."/>
            <person name="Young S.K."/>
            <person name="Zeng Q."/>
            <person name="Gargeya S."/>
            <person name="Alvarado L."/>
            <person name="Berlin A."/>
            <person name="Chapman S.B."/>
            <person name="Chen Z."/>
            <person name="Freedman E."/>
            <person name="Gellesch M."/>
            <person name="Goldberg J."/>
            <person name="Griggs A."/>
            <person name="Gujja S."/>
            <person name="Heilman E."/>
            <person name="Heiman D."/>
            <person name="Howarth C."/>
            <person name="Mehta T."/>
            <person name="Neiman D."/>
            <person name="Pearson M."/>
            <person name="Roberts A."/>
            <person name="Saif S."/>
            <person name="Shea T."/>
            <person name="Shenoy N."/>
            <person name="Sisk P."/>
            <person name="Stolte C."/>
            <person name="Sykes S."/>
            <person name="White J."/>
            <person name="Yandava C."/>
            <person name="Haas B."/>
            <person name="Nusbaum C."/>
            <person name="Birren B."/>
        </authorList>
    </citation>
    <scope>NUCLEOTIDE SEQUENCE</scope>
    <source>
        <strain evidence="5">ATCC 30864</strain>
    </source>
</reference>
<dbReference type="EMBL" id="KE346373">
    <property type="protein sequence ID" value="KJE97028.1"/>
    <property type="molecule type" value="Genomic_DNA"/>
</dbReference>
<dbReference type="PROSITE" id="PS51841">
    <property type="entry name" value="LTD"/>
    <property type="match status" value="1"/>
</dbReference>
<sequence>MTTSSALPRCRTRTAQLACAMAFALVFVLLPSSAIAAPLYAPAGYGGVPLHLSSRSLKDPACGGLVIVEILYNPLKDTAAQEWIKIINIGDETVSLAGWELTTANGASTIPSSSTLTVKPQACVIFGGSQNPSLNNHVLVDWAWSAGLSLGNTKDTVTLFNPSKTMCNTVDYYAAGHGWPAVVSHASLVLTDKYLDNNNGSYWMYATTTWPESNGVKGEPNFCPYDRVSVLSGFCAGGATSERRVEPALPAIIGGAVAAGILAIIATVLTVIMVRRRRRVVRYQRVPNTAVPVRFNFKDFDVPLLQL</sequence>
<organism evidence="4 5">
    <name type="scientific">Capsaspora owczarzaki (strain ATCC 30864)</name>
    <dbReference type="NCBI Taxonomy" id="595528"/>
    <lineage>
        <taxon>Eukaryota</taxon>
        <taxon>Filasterea</taxon>
        <taxon>Capsaspora</taxon>
    </lineage>
</organism>
<keyword evidence="1" id="KW-0812">Transmembrane</keyword>
<feature type="domain" description="LTD" evidence="3">
    <location>
        <begin position="53"/>
        <end position="181"/>
    </location>
</feature>
<dbReference type="Gene3D" id="2.60.40.1260">
    <property type="entry name" value="Lamin Tail domain"/>
    <property type="match status" value="1"/>
</dbReference>
<protein>
    <recommendedName>
        <fullName evidence="3">LTD domain-containing protein</fullName>
    </recommendedName>
</protein>
<dbReference type="InterPro" id="IPR036415">
    <property type="entry name" value="Lamin_tail_dom_sf"/>
</dbReference>
<proteinExistence type="predicted"/>
<dbReference type="Proteomes" id="UP000008743">
    <property type="component" value="Unassembled WGS sequence"/>
</dbReference>
<keyword evidence="2" id="KW-0732">Signal</keyword>
<evidence type="ECO:0000259" key="3">
    <source>
        <dbReference type="PROSITE" id="PS51841"/>
    </source>
</evidence>
<dbReference type="AlphaFoldDB" id="A0A0D2WWS1"/>
<dbReference type="InterPro" id="IPR001322">
    <property type="entry name" value="Lamin_tail_dom"/>
</dbReference>
<keyword evidence="1" id="KW-1133">Transmembrane helix</keyword>
<feature type="signal peptide" evidence="2">
    <location>
        <begin position="1"/>
        <end position="36"/>
    </location>
</feature>
<keyword evidence="1" id="KW-0472">Membrane</keyword>
<keyword evidence="5" id="KW-1185">Reference proteome</keyword>